<dbReference type="EMBL" id="PNYC01000003">
    <property type="protein sequence ID" value="PMS37548.1"/>
    <property type="molecule type" value="Genomic_DNA"/>
</dbReference>
<evidence type="ECO:0000313" key="1">
    <source>
        <dbReference type="EMBL" id="PMS37548.1"/>
    </source>
</evidence>
<gene>
    <name evidence="1" type="ORF">C0Z20_06165</name>
</gene>
<sequence>MRRSYLKMGDKSSAGGTVTEGIPQATHCGTELTFIGARVVCPACKSVGHIVAKGPRWPGSMMGKEPALEGDICVCKCTPPPVMLPSQSDMYESFESHELASMGYGPGGNYLADEPASEHWIRFSLNDAGSCEGLRCRAHFADGSVEEGIFDADNKVHFDRPNASTCERVDVVVDGGQNSGQSVMSNILMAMVG</sequence>
<evidence type="ECO:0000313" key="2">
    <source>
        <dbReference type="Proteomes" id="UP000235777"/>
    </source>
</evidence>
<dbReference type="Pfam" id="PF05488">
    <property type="entry name" value="PAAR_motif"/>
    <property type="match status" value="1"/>
</dbReference>
<proteinExistence type="predicted"/>
<dbReference type="CDD" id="cd14744">
    <property type="entry name" value="PAAR_CT_2"/>
    <property type="match status" value="1"/>
</dbReference>
<dbReference type="STRING" id="863227.GCA_000373005_02841"/>
<name>A0A2N7X708_9BURK</name>
<comment type="caution">
    <text evidence="1">The sequence shown here is derived from an EMBL/GenBank/DDBJ whole genome shotgun (WGS) entry which is preliminary data.</text>
</comment>
<protein>
    <submittedName>
        <fullName evidence="1">PAAR domain-containing protein</fullName>
    </submittedName>
</protein>
<dbReference type="OrthoDB" id="8594232at2"/>
<dbReference type="InterPro" id="IPR008727">
    <property type="entry name" value="PAAR_motif"/>
</dbReference>
<organism evidence="1 2">
    <name type="scientific">Trinickia symbiotica</name>
    <dbReference type="NCBI Taxonomy" id="863227"/>
    <lineage>
        <taxon>Bacteria</taxon>
        <taxon>Pseudomonadati</taxon>
        <taxon>Pseudomonadota</taxon>
        <taxon>Betaproteobacteria</taxon>
        <taxon>Burkholderiales</taxon>
        <taxon>Burkholderiaceae</taxon>
        <taxon>Trinickia</taxon>
    </lineage>
</organism>
<dbReference type="AlphaFoldDB" id="A0A2N7X708"/>
<dbReference type="RefSeq" id="WP_083925650.1">
    <property type="nucleotide sequence ID" value="NZ_KB890176.1"/>
</dbReference>
<accession>A0A2N7X708</accession>
<dbReference type="Proteomes" id="UP000235777">
    <property type="component" value="Unassembled WGS sequence"/>
</dbReference>
<keyword evidence="2" id="KW-1185">Reference proteome</keyword>
<reference evidence="1 2" key="1">
    <citation type="submission" date="2018-01" db="EMBL/GenBank/DDBJ databases">
        <title>Whole genome analyses suggest that Burkholderia sensu lato contains two further novel genera in the rhizoxinica-symbiotica group Mycetohabitans gen. nov., and Trinickia gen. nov.: implications for the evolution of diazotrophy and nodulation in the Burkholderiaceae.</title>
        <authorList>
            <person name="Estrada-de los Santos P."/>
            <person name="Palmer M."/>
            <person name="Chavez-Ramirez B."/>
            <person name="Beukes C."/>
            <person name="Steenkamp E.T."/>
            <person name="Hirsch A.M."/>
            <person name="Manyaka P."/>
            <person name="Maluk M."/>
            <person name="Lafos M."/>
            <person name="Crook M."/>
            <person name="Gross E."/>
            <person name="Simon M.F."/>
            <person name="Bueno dos Reis Junior F."/>
            <person name="Poole P.S."/>
            <person name="Venter S.N."/>
            <person name="James E.K."/>
        </authorList>
    </citation>
    <scope>NUCLEOTIDE SEQUENCE [LARGE SCALE GENOMIC DNA]</scope>
    <source>
        <strain evidence="1 2">JPY 581</strain>
    </source>
</reference>